<dbReference type="EMBL" id="JAWDGP010003009">
    <property type="protein sequence ID" value="KAK3778122.1"/>
    <property type="molecule type" value="Genomic_DNA"/>
</dbReference>
<dbReference type="CDD" id="cd14301">
    <property type="entry name" value="UBA_UBS3B"/>
    <property type="match status" value="1"/>
</dbReference>
<sequence length="746" mass="84951">MMQILCISTHLDMVTTKVESPEVNIRIYESLIVQQQQGSFKAIRLSESVTKTDMSYFEDGAENHQGYPMAGLPPRRKSQASLTSWADKSTLEILQLMGFPKARAEKAIAATGSNGVQEASDWLLSHVNDPNLDLIVPREYIIYLCPKGQLLDQVQQFWEDSLRQCGWNSAHIYHPHITLCTFFSMCDNKVDILDPLMELLLLELNQWPQVGPINLDLYTKNKNFIGYFVKSPHDAYVESLMVRLQQEFLKAGVEMKPQLKQLHLTLAFQYAPEQHDNLMRMAEKIDVQCPAHWEIQVFSRDAAIKSAEVRQVLKHYKPQQADELELNMEDFVFMDPEEHRTSPDGWFKGTSWRSGLSAYFPGNFTTKCAQMEIWTLHRYITLPNFSSVGKEDTLKRRNGVKTGQASLPPDLEGMDIDAPELIVSLPEKTQSSSGEYDNVWGRSDDGAKLYATVNKPISKASPQEFQRPLRKLLISRHGERCDFAFYKSWFEESFDREGRYSRMNLNCPKFLVSRNSYKNFAKDAPLTLIGRQQARITGEALLDAGQYVTNVYCSPSLRCVETATEILKGMRSPCRLRVEPCLYEWSGWCKPTMPQFMSPMELEANGFPVDSQYTPFLTPAEISMSESVADYYNRSFNFTKAIMRKHKAEGGTFLFVGHSGTLDACTRQMLGHQPRDPSGFRDKIRGCPYCALCCLEEESGIEGAVGGGWRVKERTSEADRWQLVDPPVLPLSHGANKNITWKMLLS</sequence>
<reference evidence="5" key="1">
    <citation type="journal article" date="2023" name="G3 (Bethesda)">
        <title>A reference genome for the long-term kleptoplast-retaining sea slug Elysia crispata morphotype clarki.</title>
        <authorList>
            <person name="Eastman K.E."/>
            <person name="Pendleton A.L."/>
            <person name="Shaikh M.A."/>
            <person name="Suttiyut T."/>
            <person name="Ogas R."/>
            <person name="Tomko P."/>
            <person name="Gavelis G."/>
            <person name="Widhalm J.R."/>
            <person name="Wisecaver J.H."/>
        </authorList>
    </citation>
    <scope>NUCLEOTIDE SEQUENCE</scope>
    <source>
        <strain evidence="5">ECLA1</strain>
    </source>
</reference>
<dbReference type="SMART" id="SM00165">
    <property type="entry name" value="UBA"/>
    <property type="match status" value="1"/>
</dbReference>
<evidence type="ECO:0000256" key="3">
    <source>
        <dbReference type="ARBA" id="ARBA00022490"/>
    </source>
</evidence>
<evidence type="ECO:0000256" key="1">
    <source>
        <dbReference type="ARBA" id="ARBA00004496"/>
    </source>
</evidence>
<dbReference type="Proteomes" id="UP001283361">
    <property type="component" value="Unassembled WGS sequence"/>
</dbReference>
<dbReference type="SUPFAM" id="SSF53254">
    <property type="entry name" value="Phosphoglycerate mutase-like"/>
    <property type="match status" value="1"/>
</dbReference>
<dbReference type="PROSITE" id="PS50030">
    <property type="entry name" value="UBA"/>
    <property type="match status" value="1"/>
</dbReference>
<dbReference type="InterPro" id="IPR009060">
    <property type="entry name" value="UBA-like_sf"/>
</dbReference>
<dbReference type="PANTHER" id="PTHR16469">
    <property type="entry name" value="UBIQUITIN-ASSOCIATED AND SH3 DOMAIN-CONTAINING BA-RELATED"/>
    <property type="match status" value="1"/>
</dbReference>
<dbReference type="Gene3D" id="2.30.30.40">
    <property type="entry name" value="SH3 Domains"/>
    <property type="match status" value="1"/>
</dbReference>
<accession>A0AAE1A0T7</accession>
<dbReference type="InterPro" id="IPR036028">
    <property type="entry name" value="SH3-like_dom_sf"/>
</dbReference>
<dbReference type="InterPro" id="IPR029033">
    <property type="entry name" value="His_PPase_superfam"/>
</dbReference>
<dbReference type="InterPro" id="IPR015940">
    <property type="entry name" value="UBA"/>
</dbReference>
<dbReference type="FunFam" id="1.10.8.10:FF:000053">
    <property type="entry name" value="Ubiquitin-associated and SH3 domain-containing, A"/>
    <property type="match status" value="1"/>
</dbReference>
<dbReference type="InterPro" id="IPR051710">
    <property type="entry name" value="Phosphatase_SH3-domain"/>
</dbReference>
<dbReference type="GO" id="GO:0005737">
    <property type="term" value="C:cytoplasm"/>
    <property type="evidence" value="ECO:0007669"/>
    <property type="project" value="UniProtKB-SubCell"/>
</dbReference>
<evidence type="ECO:0000259" key="4">
    <source>
        <dbReference type="PROSITE" id="PS50030"/>
    </source>
</evidence>
<dbReference type="AlphaFoldDB" id="A0AAE1A0T7"/>
<dbReference type="SUPFAM" id="SSF50044">
    <property type="entry name" value="SH3-domain"/>
    <property type="match status" value="1"/>
</dbReference>
<dbReference type="Gene3D" id="1.10.8.10">
    <property type="entry name" value="DNA helicase RuvA subunit, C-terminal domain"/>
    <property type="match status" value="1"/>
</dbReference>
<evidence type="ECO:0000313" key="6">
    <source>
        <dbReference type="Proteomes" id="UP001283361"/>
    </source>
</evidence>
<organism evidence="5 6">
    <name type="scientific">Elysia crispata</name>
    <name type="common">lettuce slug</name>
    <dbReference type="NCBI Taxonomy" id="231223"/>
    <lineage>
        <taxon>Eukaryota</taxon>
        <taxon>Metazoa</taxon>
        <taxon>Spiralia</taxon>
        <taxon>Lophotrochozoa</taxon>
        <taxon>Mollusca</taxon>
        <taxon>Gastropoda</taxon>
        <taxon>Heterobranchia</taxon>
        <taxon>Euthyneura</taxon>
        <taxon>Panpulmonata</taxon>
        <taxon>Sacoglossa</taxon>
        <taxon>Placobranchoidea</taxon>
        <taxon>Plakobranchidae</taxon>
        <taxon>Elysia</taxon>
    </lineage>
</organism>
<keyword evidence="2" id="KW-0728">SH3 domain</keyword>
<protein>
    <recommendedName>
        <fullName evidence="4">UBA domain-containing protein</fullName>
    </recommendedName>
</protein>
<name>A0AAE1A0T7_9GAST</name>
<evidence type="ECO:0000256" key="2">
    <source>
        <dbReference type="ARBA" id="ARBA00022443"/>
    </source>
</evidence>
<dbReference type="PANTHER" id="PTHR16469:SF27">
    <property type="entry name" value="UBIQUITIN-ASSOCIATED AND SH3 DOMAIN-CONTAINING BA-RELATED"/>
    <property type="match status" value="1"/>
</dbReference>
<dbReference type="InterPro" id="IPR013078">
    <property type="entry name" value="His_Pase_superF_clade-1"/>
</dbReference>
<feature type="domain" description="UBA" evidence="4">
    <location>
        <begin position="85"/>
        <end position="126"/>
    </location>
</feature>
<keyword evidence="6" id="KW-1185">Reference proteome</keyword>
<proteinExistence type="predicted"/>
<dbReference type="Pfam" id="PF22562">
    <property type="entry name" value="UBA_7"/>
    <property type="match status" value="1"/>
</dbReference>
<evidence type="ECO:0000313" key="5">
    <source>
        <dbReference type="EMBL" id="KAK3778122.1"/>
    </source>
</evidence>
<dbReference type="SUPFAM" id="SSF46934">
    <property type="entry name" value="UBA-like"/>
    <property type="match status" value="1"/>
</dbReference>
<dbReference type="Gene3D" id="3.40.50.1240">
    <property type="entry name" value="Phosphoglycerate mutase-like"/>
    <property type="match status" value="1"/>
</dbReference>
<dbReference type="CDD" id="cd07040">
    <property type="entry name" value="HP"/>
    <property type="match status" value="1"/>
</dbReference>
<gene>
    <name evidence="5" type="ORF">RRG08_052269</name>
</gene>
<dbReference type="Pfam" id="PF00300">
    <property type="entry name" value="His_Phos_1"/>
    <property type="match status" value="1"/>
</dbReference>
<comment type="caution">
    <text evidence="5">The sequence shown here is derived from an EMBL/GenBank/DDBJ whole genome shotgun (WGS) entry which is preliminary data.</text>
</comment>
<comment type="subcellular location">
    <subcellularLocation>
        <location evidence="1">Cytoplasm</location>
    </subcellularLocation>
</comment>
<keyword evidence="3" id="KW-0963">Cytoplasm</keyword>